<dbReference type="Proteomes" id="UP000095759">
    <property type="component" value="Unassembled WGS sequence"/>
</dbReference>
<organism evidence="2 3">
    <name type="scientific">Streptomyces agglomeratus</name>
    <dbReference type="NCBI Taxonomy" id="285458"/>
    <lineage>
        <taxon>Bacteria</taxon>
        <taxon>Bacillati</taxon>
        <taxon>Actinomycetota</taxon>
        <taxon>Actinomycetes</taxon>
        <taxon>Kitasatosporales</taxon>
        <taxon>Streptomycetaceae</taxon>
        <taxon>Streptomyces</taxon>
    </lineage>
</organism>
<name>A0A1E5PHE6_9ACTN</name>
<gene>
    <name evidence="2" type="ORF">AS594_35530</name>
</gene>
<proteinExistence type="predicted"/>
<dbReference type="AlphaFoldDB" id="A0A1E5PHE6"/>
<dbReference type="EMBL" id="MEHJ01000001">
    <property type="protein sequence ID" value="OEJ28947.1"/>
    <property type="molecule type" value="Genomic_DNA"/>
</dbReference>
<evidence type="ECO:0000313" key="3">
    <source>
        <dbReference type="Proteomes" id="UP000095759"/>
    </source>
</evidence>
<comment type="caution">
    <text evidence="2">The sequence shown here is derived from an EMBL/GenBank/DDBJ whole genome shotgun (WGS) entry which is preliminary data.</text>
</comment>
<dbReference type="RefSeq" id="WP_069931502.1">
    <property type="nucleotide sequence ID" value="NZ_MEHI01000006.1"/>
</dbReference>
<protein>
    <submittedName>
        <fullName evidence="2">Uncharacterized protein</fullName>
    </submittedName>
</protein>
<accession>A0A1E5PHE6</accession>
<evidence type="ECO:0000256" key="1">
    <source>
        <dbReference type="SAM" id="MobiDB-lite"/>
    </source>
</evidence>
<reference evidence="2 3" key="1">
    <citation type="submission" date="2016-08" db="EMBL/GenBank/DDBJ databases">
        <title>Complete genome sequence of Streptomyces agglomeratus strain 6-3-2, a novel anti-MRSA actinomycete isolated from Wuli of Tebit, China.</title>
        <authorList>
            <person name="Chen X."/>
        </authorList>
    </citation>
    <scope>NUCLEOTIDE SEQUENCE [LARGE SCALE GENOMIC DNA]</scope>
    <source>
        <strain evidence="2 3">6-3-2</strain>
    </source>
</reference>
<evidence type="ECO:0000313" key="2">
    <source>
        <dbReference type="EMBL" id="OEJ28947.1"/>
    </source>
</evidence>
<keyword evidence="3" id="KW-1185">Reference proteome</keyword>
<feature type="region of interest" description="Disordered" evidence="1">
    <location>
        <begin position="108"/>
        <end position="159"/>
    </location>
</feature>
<dbReference type="OrthoDB" id="4304772at2"/>
<sequence>MTGPYKPPRYKPRGWGEELRRRQHNAGMSDWELADLLGVHEHDISLDHLPNQPLHVVLELARRLDLHPGDLSPYAADVYDHPRYLDVQQQPEPAPGTDTDAVAVLNALAHAAAHSPPTSSPSPSAGTSTASPTPSNAPGLTRSSPGRTPCGGRPPRTSP</sequence>